<keyword evidence="1" id="KW-0479">Metal-binding</keyword>
<keyword evidence="2" id="KW-0677">Repeat</keyword>
<dbReference type="CDD" id="cd00051">
    <property type="entry name" value="EFh"/>
    <property type="match status" value="3"/>
</dbReference>
<feature type="domain" description="EF-hand" evidence="4">
    <location>
        <begin position="224"/>
        <end position="259"/>
    </location>
</feature>
<evidence type="ECO:0000313" key="6">
    <source>
        <dbReference type="Proteomes" id="UP000467840"/>
    </source>
</evidence>
<organism evidence="5 6">
    <name type="scientific">Hevea brasiliensis</name>
    <name type="common">Para rubber tree</name>
    <name type="synonym">Siphonia brasiliensis</name>
    <dbReference type="NCBI Taxonomy" id="3981"/>
    <lineage>
        <taxon>Eukaryota</taxon>
        <taxon>Viridiplantae</taxon>
        <taxon>Streptophyta</taxon>
        <taxon>Embryophyta</taxon>
        <taxon>Tracheophyta</taxon>
        <taxon>Spermatophyta</taxon>
        <taxon>Magnoliopsida</taxon>
        <taxon>eudicotyledons</taxon>
        <taxon>Gunneridae</taxon>
        <taxon>Pentapetalae</taxon>
        <taxon>rosids</taxon>
        <taxon>fabids</taxon>
        <taxon>Malpighiales</taxon>
        <taxon>Euphorbiaceae</taxon>
        <taxon>Crotonoideae</taxon>
        <taxon>Micrandreae</taxon>
        <taxon>Hevea</taxon>
    </lineage>
</organism>
<dbReference type="SMART" id="SM00054">
    <property type="entry name" value="EFh"/>
    <property type="match status" value="4"/>
</dbReference>
<dbReference type="Pfam" id="PF13499">
    <property type="entry name" value="EF-hand_7"/>
    <property type="match status" value="2"/>
</dbReference>
<feature type="domain" description="EF-hand" evidence="4">
    <location>
        <begin position="172"/>
        <end position="207"/>
    </location>
</feature>
<feature type="domain" description="EF-hand" evidence="4">
    <location>
        <begin position="82"/>
        <end position="117"/>
    </location>
</feature>
<gene>
    <name evidence="5" type="ORF">GH714_025472</name>
</gene>
<dbReference type="InterPro" id="IPR039647">
    <property type="entry name" value="EF_hand_pair_protein_CML-like"/>
</dbReference>
<dbReference type="PANTHER" id="PTHR10891">
    <property type="entry name" value="EF-HAND CALCIUM-BINDING DOMAIN CONTAINING PROTEIN"/>
    <property type="match status" value="1"/>
</dbReference>
<name>A0A6A6LKK3_HEVBR</name>
<protein>
    <recommendedName>
        <fullName evidence="4">EF-hand domain-containing protein</fullName>
    </recommendedName>
</protein>
<dbReference type="InterPro" id="IPR011992">
    <property type="entry name" value="EF-hand-dom_pair"/>
</dbReference>
<proteinExistence type="predicted"/>
<evidence type="ECO:0000256" key="2">
    <source>
        <dbReference type="ARBA" id="ARBA00022737"/>
    </source>
</evidence>
<dbReference type="GO" id="GO:0005509">
    <property type="term" value="F:calcium ion binding"/>
    <property type="evidence" value="ECO:0007669"/>
    <property type="project" value="InterPro"/>
</dbReference>
<dbReference type="Proteomes" id="UP000467840">
    <property type="component" value="Chromosome 4"/>
</dbReference>
<dbReference type="EMBL" id="JAAGAX010000010">
    <property type="protein sequence ID" value="KAF2301524.1"/>
    <property type="molecule type" value="Genomic_DNA"/>
</dbReference>
<keyword evidence="3" id="KW-0106">Calcium</keyword>
<dbReference type="AlphaFoldDB" id="A0A6A6LKK3"/>
<evidence type="ECO:0000259" key="4">
    <source>
        <dbReference type="PROSITE" id="PS50222"/>
    </source>
</evidence>
<evidence type="ECO:0000256" key="1">
    <source>
        <dbReference type="ARBA" id="ARBA00022723"/>
    </source>
</evidence>
<evidence type="ECO:0000313" key="5">
    <source>
        <dbReference type="EMBL" id="KAF2301524.1"/>
    </source>
</evidence>
<dbReference type="InterPro" id="IPR002048">
    <property type="entry name" value="EF_hand_dom"/>
</dbReference>
<reference evidence="5 6" key="1">
    <citation type="journal article" date="2020" name="Mol. Plant">
        <title>The Chromosome-Based Rubber Tree Genome Provides New Insights into Spurge Genome Evolution and Rubber Biosynthesis.</title>
        <authorList>
            <person name="Liu J."/>
            <person name="Shi C."/>
            <person name="Shi C.C."/>
            <person name="Li W."/>
            <person name="Zhang Q.J."/>
            <person name="Zhang Y."/>
            <person name="Li K."/>
            <person name="Lu H.F."/>
            <person name="Shi C."/>
            <person name="Zhu S.T."/>
            <person name="Xiao Z.Y."/>
            <person name="Nan H."/>
            <person name="Yue Y."/>
            <person name="Zhu X.G."/>
            <person name="Wu Y."/>
            <person name="Hong X.N."/>
            <person name="Fan G.Y."/>
            <person name="Tong Y."/>
            <person name="Zhang D."/>
            <person name="Mao C.L."/>
            <person name="Liu Y.L."/>
            <person name="Hao S.J."/>
            <person name="Liu W.Q."/>
            <person name="Lv M.Q."/>
            <person name="Zhang H.B."/>
            <person name="Liu Y."/>
            <person name="Hu-Tang G.R."/>
            <person name="Wang J.P."/>
            <person name="Wang J.H."/>
            <person name="Sun Y.H."/>
            <person name="Ni S.B."/>
            <person name="Chen W.B."/>
            <person name="Zhang X.C."/>
            <person name="Jiao Y.N."/>
            <person name="Eichler E.E."/>
            <person name="Li G.H."/>
            <person name="Liu X."/>
            <person name="Gao L.Z."/>
        </authorList>
    </citation>
    <scope>NUCLEOTIDE SEQUENCE [LARGE SCALE GENOMIC DNA]</scope>
    <source>
        <strain evidence="6">cv. GT1</strain>
        <tissue evidence="5">Leaf</tissue>
    </source>
</reference>
<keyword evidence="6" id="KW-1185">Reference proteome</keyword>
<accession>A0A6A6LKK3</accession>
<dbReference type="PROSITE" id="PS50222">
    <property type="entry name" value="EF_HAND_2"/>
    <property type="match status" value="4"/>
</dbReference>
<comment type="caution">
    <text evidence="5">The sequence shown here is derived from an EMBL/GenBank/DDBJ whole genome shotgun (WGS) entry which is preliminary data.</text>
</comment>
<dbReference type="InterPro" id="IPR018247">
    <property type="entry name" value="EF_Hand_1_Ca_BS"/>
</dbReference>
<dbReference type="Gene3D" id="1.10.238.10">
    <property type="entry name" value="EF-hand"/>
    <property type="match status" value="3"/>
</dbReference>
<dbReference type="PROSITE" id="PS00018">
    <property type="entry name" value="EF_HAND_1"/>
    <property type="match status" value="4"/>
</dbReference>
<evidence type="ECO:0000256" key="3">
    <source>
        <dbReference type="ARBA" id="ARBA00022837"/>
    </source>
</evidence>
<dbReference type="SUPFAM" id="SSF47473">
    <property type="entry name" value="EF-hand"/>
    <property type="match status" value="1"/>
</dbReference>
<feature type="domain" description="EF-hand" evidence="4">
    <location>
        <begin position="118"/>
        <end position="153"/>
    </location>
</feature>
<sequence>MYYPAQYYPQEHNYTAFYPPNSPPIYQERPAPGACWVPQPPPCPPAPQGAWFPSNPPPLPRPSYLPWNPFAVHNYKAASVPFTEDQVRQVFMQFDLNRDNVLSREEIRQAFQYLGAMFPAQKARKALKLADANGDGAIDLSELDDLVKYAYNLGYAVREEIRQAFQYLGAMFPGQKARQAMKVADANGDGAVDLSEIDDLVKYAYNLGQMGFHFTVSKGAPLVLTEEQLKKIFKEADVNNDNCLSWDEVRKVFDNLGSYIPGVRAHLGIWHADANGDGKVDLNTELDDLVNYARGLGFTITNKIAKQVTA</sequence>